<keyword evidence="5" id="KW-0418">Kinase</keyword>
<evidence type="ECO:0000256" key="1">
    <source>
        <dbReference type="ARBA" id="ARBA00022741"/>
    </source>
</evidence>
<dbReference type="GO" id="GO:0005886">
    <property type="term" value="C:plasma membrane"/>
    <property type="evidence" value="ECO:0007669"/>
    <property type="project" value="TreeGrafter"/>
</dbReference>
<dbReference type="Pfam" id="PF09140">
    <property type="entry name" value="MipZ"/>
    <property type="match status" value="1"/>
</dbReference>
<feature type="transmembrane region" description="Helical" evidence="4">
    <location>
        <begin position="43"/>
        <end position="63"/>
    </location>
</feature>
<name>A0A6I6MHY0_9CAUL</name>
<dbReference type="PANTHER" id="PTHR32309:SF13">
    <property type="entry name" value="FERRIC ENTEROBACTIN TRANSPORT PROTEIN FEPE"/>
    <property type="match status" value="1"/>
</dbReference>
<sequence>MTAAPLVERARRPATRTRQPRARRKPSRSLALSRLRRSLARQWWIALLAASVVVAAGVIYDALGGVRPLASALFWLPFGLTAGLTLALVREIGRNTITSVSSLGKHRNYAVVGAAPELTAKALRQLPPDRRTAIGCLAFQPASSFSTAFRDLQHALANSSVVSFVAALPAEGATTAAVCAAVSATQQGRKTIVVDCDTRRRTLSRYLESEAEVGTLEASQRPAGWQSFVHEEPETGLHYLPAARGPNPWRTLADSPGFPALIDELRTAYDLVVLDCPPALGSADGPIVASMADQCVVVASWDRTPISALRNAMRLLQRAEITTGVYVNRVPPEYRFGRLRGD</sequence>
<dbReference type="InterPro" id="IPR005702">
    <property type="entry name" value="Wzc-like_C"/>
</dbReference>
<dbReference type="EC" id="2.7.10.2" evidence="5"/>
<evidence type="ECO:0000256" key="2">
    <source>
        <dbReference type="ARBA" id="ARBA00022840"/>
    </source>
</evidence>
<organism evidence="5 6">
    <name type="scientific">Terricaulis silvestris</name>
    <dbReference type="NCBI Taxonomy" id="2686094"/>
    <lineage>
        <taxon>Bacteria</taxon>
        <taxon>Pseudomonadati</taxon>
        <taxon>Pseudomonadota</taxon>
        <taxon>Alphaproteobacteria</taxon>
        <taxon>Caulobacterales</taxon>
        <taxon>Caulobacteraceae</taxon>
        <taxon>Terricaulis</taxon>
    </lineage>
</organism>
<dbReference type="RefSeq" id="WP_158765036.1">
    <property type="nucleotide sequence ID" value="NZ_CP047045.1"/>
</dbReference>
<keyword evidence="2" id="KW-0067">ATP-binding</keyword>
<dbReference type="Proteomes" id="UP000431269">
    <property type="component" value="Chromosome"/>
</dbReference>
<keyword evidence="4" id="KW-0472">Membrane</keyword>
<dbReference type="SUPFAM" id="SSF52540">
    <property type="entry name" value="P-loop containing nucleoside triphosphate hydrolases"/>
    <property type="match status" value="1"/>
</dbReference>
<dbReference type="InterPro" id="IPR015223">
    <property type="entry name" value="MipZ"/>
</dbReference>
<keyword evidence="5" id="KW-0808">Transferase</keyword>
<protein>
    <submittedName>
        <fullName evidence="5">Tyrosine-protein kinase YwqD</fullName>
        <ecNumber evidence="5">2.7.10.2</ecNumber>
    </submittedName>
</protein>
<keyword evidence="1" id="KW-0547">Nucleotide-binding</keyword>
<evidence type="ECO:0000256" key="3">
    <source>
        <dbReference type="SAM" id="MobiDB-lite"/>
    </source>
</evidence>
<evidence type="ECO:0000313" key="5">
    <source>
        <dbReference type="EMBL" id="QGZ94069.1"/>
    </source>
</evidence>
<reference evidence="6" key="1">
    <citation type="submission" date="2019-12" db="EMBL/GenBank/DDBJ databases">
        <title>Complete genome of Terracaulis silvestris 0127_4.</title>
        <authorList>
            <person name="Vieira S."/>
            <person name="Riedel T."/>
            <person name="Sproer C."/>
            <person name="Pascual J."/>
            <person name="Boedeker C."/>
            <person name="Overmann J."/>
        </authorList>
    </citation>
    <scope>NUCLEOTIDE SEQUENCE [LARGE SCALE GENOMIC DNA]</scope>
    <source>
        <strain evidence="6">0127_4</strain>
    </source>
</reference>
<feature type="compositionally biased region" description="Basic residues" evidence="3">
    <location>
        <begin position="12"/>
        <end position="27"/>
    </location>
</feature>
<dbReference type="GO" id="GO:0004715">
    <property type="term" value="F:non-membrane spanning protein tyrosine kinase activity"/>
    <property type="evidence" value="ECO:0007669"/>
    <property type="project" value="UniProtKB-EC"/>
</dbReference>
<feature type="region of interest" description="Disordered" evidence="3">
    <location>
        <begin position="1"/>
        <end position="27"/>
    </location>
</feature>
<keyword evidence="4" id="KW-0812">Transmembrane</keyword>
<evidence type="ECO:0000256" key="4">
    <source>
        <dbReference type="SAM" id="Phobius"/>
    </source>
</evidence>
<dbReference type="Gene3D" id="3.40.50.300">
    <property type="entry name" value="P-loop containing nucleotide triphosphate hydrolases"/>
    <property type="match status" value="1"/>
</dbReference>
<accession>A0A6I6MHY0</accession>
<dbReference type="AlphaFoldDB" id="A0A6I6MHY0"/>
<dbReference type="InterPro" id="IPR050445">
    <property type="entry name" value="Bact_polysacc_biosynth/exp"/>
</dbReference>
<dbReference type="KEGG" id="tsv:DSM104635_00885"/>
<evidence type="ECO:0000313" key="6">
    <source>
        <dbReference type="Proteomes" id="UP000431269"/>
    </source>
</evidence>
<dbReference type="PANTHER" id="PTHR32309">
    <property type="entry name" value="TYROSINE-PROTEIN KINASE"/>
    <property type="match status" value="1"/>
</dbReference>
<proteinExistence type="predicted"/>
<gene>
    <name evidence="5" type="primary">ywqD</name>
    <name evidence="5" type="ORF">DSM104635_00885</name>
</gene>
<dbReference type="InterPro" id="IPR027417">
    <property type="entry name" value="P-loop_NTPase"/>
</dbReference>
<dbReference type="CDD" id="cd05387">
    <property type="entry name" value="BY-kinase"/>
    <property type="match status" value="1"/>
</dbReference>
<feature type="transmembrane region" description="Helical" evidence="4">
    <location>
        <begin position="69"/>
        <end position="89"/>
    </location>
</feature>
<keyword evidence="4" id="KW-1133">Transmembrane helix</keyword>
<dbReference type="EMBL" id="CP047045">
    <property type="protein sequence ID" value="QGZ94069.1"/>
    <property type="molecule type" value="Genomic_DNA"/>
</dbReference>
<keyword evidence="6" id="KW-1185">Reference proteome</keyword>